<dbReference type="AlphaFoldDB" id="O45825"/>
<dbReference type="PaxDb" id="6239-T25E12.11"/>
<feature type="transmembrane region" description="Helical" evidence="1">
    <location>
        <begin position="20"/>
        <end position="39"/>
    </location>
</feature>
<evidence type="ECO:0000313" key="4">
    <source>
        <dbReference type="WormBase" id="T25E12.11"/>
    </source>
</evidence>
<keyword evidence="3" id="KW-1185">Reference proteome</keyword>
<dbReference type="Pfam" id="PF10325">
    <property type="entry name" value="7TM_GPCR_Srz"/>
    <property type="match status" value="1"/>
</dbReference>
<dbReference type="EMBL" id="BX284605">
    <property type="protein sequence ID" value="CAB04829.4"/>
    <property type="molecule type" value="Genomic_DNA"/>
</dbReference>
<dbReference type="CTD" id="188901"/>
<feature type="transmembrane region" description="Helical" evidence="1">
    <location>
        <begin position="59"/>
        <end position="82"/>
    </location>
</feature>
<evidence type="ECO:0000256" key="1">
    <source>
        <dbReference type="SAM" id="Phobius"/>
    </source>
</evidence>
<dbReference type="GeneID" id="188901"/>
<dbReference type="UCSC" id="T25E12.11">
    <property type="organism name" value="c. elegans"/>
</dbReference>
<feature type="transmembrane region" description="Helical" evidence="1">
    <location>
        <begin position="119"/>
        <end position="140"/>
    </location>
</feature>
<protein>
    <submittedName>
        <fullName evidence="2">Serpentine Receptor, class Z</fullName>
    </submittedName>
</protein>
<dbReference type="RefSeq" id="NP_507232.3">
    <property type="nucleotide sequence ID" value="NM_074831.3"/>
</dbReference>
<feature type="transmembrane region" description="Helical" evidence="1">
    <location>
        <begin position="231"/>
        <end position="249"/>
    </location>
</feature>
<dbReference type="WormBase" id="T25E12.11">
    <property type="protein sequence ID" value="CE33839"/>
    <property type="gene ID" value="WBGene00012026"/>
    <property type="gene designation" value="srz-100"/>
</dbReference>
<evidence type="ECO:0000313" key="2">
    <source>
        <dbReference type="EMBL" id="CAB04829.4"/>
    </source>
</evidence>
<keyword evidence="1" id="KW-0812">Transmembrane</keyword>
<dbReference type="PANTHER" id="PTHR31720:SF3">
    <property type="entry name" value="SERPENTINE RECEPTOR, CLASS Z-RELATED"/>
    <property type="match status" value="1"/>
</dbReference>
<gene>
    <name evidence="2 4" type="primary">srz-100</name>
    <name evidence="2" type="ORF">CELE_T25E12.11</name>
    <name evidence="4" type="ORF">T25E12.11</name>
</gene>
<dbReference type="InterPro" id="IPR018817">
    <property type="entry name" value="7TM_GPCR_serpentine_rcpt_Srz"/>
</dbReference>
<dbReference type="PIR" id="T25281">
    <property type="entry name" value="T25281"/>
</dbReference>
<dbReference type="PhylomeDB" id="O45825"/>
<keyword evidence="2" id="KW-0675">Receptor</keyword>
<name>O45825_CAEEL</name>
<dbReference type="FunCoup" id="O45825">
    <property type="interactions" value="6"/>
</dbReference>
<feature type="transmembrane region" description="Helical" evidence="1">
    <location>
        <begin position="190"/>
        <end position="210"/>
    </location>
</feature>
<keyword evidence="1" id="KW-0472">Membrane</keyword>
<dbReference type="InParanoid" id="O45825"/>
<organism evidence="2 3">
    <name type="scientific">Caenorhabditis elegans</name>
    <dbReference type="NCBI Taxonomy" id="6239"/>
    <lineage>
        <taxon>Eukaryota</taxon>
        <taxon>Metazoa</taxon>
        <taxon>Ecdysozoa</taxon>
        <taxon>Nematoda</taxon>
        <taxon>Chromadorea</taxon>
        <taxon>Rhabditida</taxon>
        <taxon>Rhabditina</taxon>
        <taxon>Rhabditomorpha</taxon>
        <taxon>Rhabditoidea</taxon>
        <taxon>Rhabditidae</taxon>
        <taxon>Peloderinae</taxon>
        <taxon>Caenorhabditis</taxon>
    </lineage>
</organism>
<keyword evidence="1" id="KW-1133">Transmembrane helix</keyword>
<dbReference type="OMA" id="KCNIHEL"/>
<dbReference type="Proteomes" id="UP000001940">
    <property type="component" value="Chromosome V"/>
</dbReference>
<sequence>MNETLDFSYIPDLLKESSVVAIQIFFFISYLTLPFYIYVHNLNRSKEKDLPFVQLFYKIVKWSYWFCSTAVLMITLMMLLYASLSDNYILVKKIGILIMFIFFMTSIFIFHILQQTIHLLLFLLAIINSLKYHLPIHFAFKSQDFIRKYITPLNVFFISLDAAAFMLHFLRQYCLLSTEKVQIFIACNEVLYMFLNVVISFLTPFIYIPIMIDIRKNRHLHSPQHMFLHNYIFFQSFLVVLFKLIILPFCFETGNSSIEFFIMMLKVAIGDVLTAPLIIQLSYLKCNIHELIVLNKTFDLYKFVKVILGKTENSVHPSEAPVVFSIT</sequence>
<evidence type="ECO:0000313" key="3">
    <source>
        <dbReference type="Proteomes" id="UP000001940"/>
    </source>
</evidence>
<accession>O45825</accession>
<feature type="transmembrane region" description="Helical" evidence="1">
    <location>
        <begin position="152"/>
        <end position="170"/>
    </location>
</feature>
<reference evidence="2 3" key="1">
    <citation type="journal article" date="1998" name="Science">
        <title>Genome sequence of the nematode C. elegans: a platform for investigating biology.</title>
        <authorList>
            <consortium name="The C. elegans sequencing consortium"/>
            <person name="Sulson J.E."/>
            <person name="Waterston R."/>
        </authorList>
    </citation>
    <scope>NUCLEOTIDE SEQUENCE [LARGE SCALE GENOMIC DNA]</scope>
    <source>
        <strain evidence="2 3">Bristol N2</strain>
    </source>
</reference>
<dbReference type="KEGG" id="cel:CELE_T25E12.11"/>
<proteinExistence type="predicted"/>
<dbReference type="AGR" id="WB:WBGene00012026"/>
<dbReference type="PANTHER" id="PTHR31720">
    <property type="entry name" value="SERPENTINE RECEPTOR, CLASS Z-RELATED"/>
    <property type="match status" value="1"/>
</dbReference>
<feature type="transmembrane region" description="Helical" evidence="1">
    <location>
        <begin position="94"/>
        <end position="113"/>
    </location>
</feature>
<dbReference type="HOGENOM" id="CLU_056063_2_1_1"/>